<dbReference type="AlphaFoldDB" id="A0A0F5FLW2"/>
<feature type="transmembrane region" description="Helical" evidence="1">
    <location>
        <begin position="199"/>
        <end position="229"/>
    </location>
</feature>
<dbReference type="EMBL" id="JZEY01000054">
    <property type="protein sequence ID" value="KKB09803.1"/>
    <property type="molecule type" value="Genomic_DNA"/>
</dbReference>
<dbReference type="STRING" id="429727.VE26_08095"/>
<organism evidence="2 3">
    <name type="scientific">Devosia chinhatensis</name>
    <dbReference type="NCBI Taxonomy" id="429727"/>
    <lineage>
        <taxon>Bacteria</taxon>
        <taxon>Pseudomonadati</taxon>
        <taxon>Pseudomonadota</taxon>
        <taxon>Alphaproteobacteria</taxon>
        <taxon>Hyphomicrobiales</taxon>
        <taxon>Devosiaceae</taxon>
        <taxon>Devosia</taxon>
    </lineage>
</organism>
<evidence type="ECO:0000313" key="2">
    <source>
        <dbReference type="EMBL" id="KKB09803.1"/>
    </source>
</evidence>
<comment type="caution">
    <text evidence="2">The sequence shown here is derived from an EMBL/GenBank/DDBJ whole genome shotgun (WGS) entry which is preliminary data.</text>
</comment>
<dbReference type="Proteomes" id="UP000033649">
    <property type="component" value="Unassembled WGS sequence"/>
</dbReference>
<feature type="transmembrane region" description="Helical" evidence="1">
    <location>
        <begin position="175"/>
        <end position="192"/>
    </location>
</feature>
<feature type="transmembrane region" description="Helical" evidence="1">
    <location>
        <begin position="287"/>
        <end position="308"/>
    </location>
</feature>
<feature type="transmembrane region" description="Helical" evidence="1">
    <location>
        <begin position="241"/>
        <end position="257"/>
    </location>
</feature>
<keyword evidence="1" id="KW-0812">Transmembrane</keyword>
<keyword evidence="1" id="KW-1133">Transmembrane helix</keyword>
<reference evidence="2 3" key="1">
    <citation type="submission" date="2015-03" db="EMBL/GenBank/DDBJ databases">
        <authorList>
            <person name="Hassan Y."/>
            <person name="Lepp D."/>
            <person name="Li X.-Z."/>
            <person name="Zhou T."/>
        </authorList>
    </citation>
    <scope>NUCLEOTIDE SEQUENCE [LARGE SCALE GENOMIC DNA]</scope>
    <source>
        <strain evidence="2 3">IPL18</strain>
    </source>
</reference>
<dbReference type="RefSeq" id="WP_046104494.1">
    <property type="nucleotide sequence ID" value="NZ_JZEY01000054.1"/>
</dbReference>
<feature type="transmembrane region" description="Helical" evidence="1">
    <location>
        <begin position="49"/>
        <end position="66"/>
    </location>
</feature>
<evidence type="ECO:0000256" key="1">
    <source>
        <dbReference type="SAM" id="Phobius"/>
    </source>
</evidence>
<feature type="transmembrane region" description="Helical" evidence="1">
    <location>
        <begin position="12"/>
        <end position="29"/>
    </location>
</feature>
<feature type="transmembrane region" description="Helical" evidence="1">
    <location>
        <begin position="100"/>
        <end position="123"/>
    </location>
</feature>
<name>A0A0F5FLW2_9HYPH</name>
<feature type="transmembrane region" description="Helical" evidence="1">
    <location>
        <begin position="363"/>
        <end position="390"/>
    </location>
</feature>
<keyword evidence="3" id="KW-1185">Reference proteome</keyword>
<accession>A0A0F5FLW2</accession>
<feature type="transmembrane region" description="Helical" evidence="1">
    <location>
        <begin position="135"/>
        <end position="155"/>
    </location>
</feature>
<gene>
    <name evidence="2" type="ORF">VE26_08095</name>
</gene>
<dbReference type="PATRIC" id="fig|429727.3.peg.1674"/>
<feature type="transmembrane region" description="Helical" evidence="1">
    <location>
        <begin position="328"/>
        <end position="351"/>
    </location>
</feature>
<feature type="transmembrane region" description="Helical" evidence="1">
    <location>
        <begin position="73"/>
        <end position="94"/>
    </location>
</feature>
<evidence type="ECO:0000313" key="3">
    <source>
        <dbReference type="Proteomes" id="UP000033649"/>
    </source>
</evidence>
<protein>
    <submittedName>
        <fullName evidence="2">Uncharacterized protein</fullName>
    </submittedName>
</protein>
<sequence>MKANELLRVSFWKILCAAVFFISMITAVPELIAVSRGQFGADEFGPGRIIREVLFLAMFGFTVLNLNRLPASYAQFFVIALLALVSYLVLLGLLRQDSLIAIVVVLRYLLILTIIYFFLAAYFKDVDQTDKYVASLIRVFVIICVPIAIWQVLYLPPVKGATFLGSRAFGLSPNPILFSQILAAFGLFFFVVKPPRTFAWLVVLFSLSLTTGGRSGVLALAGLLALHLIRQSRLDPVVTRLAYLLALLGAFLGYGLLSSEAVSGRVINSASIGSEARLDNWGTLISYYIHSGWQWLFGVNFGLGMNAYTGLTGRPLIDGYLYIPADNMFLSLLLNFGLVGLIPVVLALLAIGNMAKGINGLAILFTIALLGLTQNIVEIHVVNLIILAVLARTLVLSTKPAPAAGTGRQARLAQA</sequence>
<proteinExistence type="predicted"/>
<keyword evidence="1" id="KW-0472">Membrane</keyword>